<keyword evidence="6" id="KW-0547">Nucleotide-binding</keyword>
<dbReference type="InterPro" id="IPR003439">
    <property type="entry name" value="ABC_transporter-like_ATP-bd"/>
</dbReference>
<dbReference type="RefSeq" id="WP_082991252.1">
    <property type="nucleotide sequence ID" value="NZ_CP012117.1"/>
</dbReference>
<dbReference type="InterPro" id="IPR050107">
    <property type="entry name" value="ABC_carbohydrate_import_ATPase"/>
</dbReference>
<keyword evidence="9" id="KW-0472">Membrane</keyword>
<keyword evidence="14" id="KW-1185">Reference proteome</keyword>
<organism evidence="11 13">
    <name type="scientific">Dermabacter vaginalis</name>
    <dbReference type="NCBI Taxonomy" id="1630135"/>
    <lineage>
        <taxon>Bacteria</taxon>
        <taxon>Bacillati</taxon>
        <taxon>Actinomycetota</taxon>
        <taxon>Actinomycetes</taxon>
        <taxon>Micrococcales</taxon>
        <taxon>Dermabacteraceae</taxon>
        <taxon>Dermabacter</taxon>
    </lineage>
</organism>
<dbReference type="GO" id="GO:0016887">
    <property type="term" value="F:ATP hydrolysis activity"/>
    <property type="evidence" value="ECO:0007669"/>
    <property type="project" value="InterPro"/>
</dbReference>
<evidence type="ECO:0000313" key="13">
    <source>
        <dbReference type="Proteomes" id="UP000092596"/>
    </source>
</evidence>
<evidence type="ECO:0000313" key="11">
    <source>
        <dbReference type="EMBL" id="ANP28639.1"/>
    </source>
</evidence>
<feature type="domain" description="ABC transporter" evidence="10">
    <location>
        <begin position="263"/>
        <end position="507"/>
    </location>
</feature>
<dbReference type="SMART" id="SM00382">
    <property type="entry name" value="AAA"/>
    <property type="match status" value="2"/>
</dbReference>
<dbReference type="EC" id="3.6.3.17" evidence="11"/>
<protein>
    <submittedName>
        <fullName evidence="11">ABC transporter related</fullName>
        <ecNumber evidence="11">3.6.3.17</ecNumber>
    </submittedName>
    <submittedName>
        <fullName evidence="12">Sugar ABC transporter ATP-binding protein</fullName>
    </submittedName>
</protein>
<evidence type="ECO:0000256" key="1">
    <source>
        <dbReference type="ARBA" id="ARBA00004202"/>
    </source>
</evidence>
<dbReference type="EMBL" id="CP012117">
    <property type="protein sequence ID" value="ANP28639.1"/>
    <property type="molecule type" value="Genomic_DNA"/>
</dbReference>
<dbReference type="GO" id="GO:0005524">
    <property type="term" value="F:ATP binding"/>
    <property type="evidence" value="ECO:0007669"/>
    <property type="project" value="UniProtKB-KW"/>
</dbReference>
<dbReference type="AlphaFoldDB" id="A0A1B0ZL08"/>
<reference evidence="11 13" key="1">
    <citation type="submission" date="2015-06" db="EMBL/GenBank/DDBJ databases">
        <title>Investigation of pathophysiology for high-risk pregnancy and development of treatment modality based on it.</title>
        <authorList>
            <person name="Kim B.-C."/>
            <person name="Lim S."/>
        </authorList>
    </citation>
    <scope>NUCLEOTIDE SEQUENCE [LARGE SCALE GENOMIC DNA]</scope>
    <source>
        <strain evidence="11 13">AD1-86</strain>
    </source>
</reference>
<feature type="domain" description="ABC transporter" evidence="10">
    <location>
        <begin position="18"/>
        <end position="254"/>
    </location>
</feature>
<comment type="subcellular location">
    <subcellularLocation>
        <location evidence="1">Cell membrane</location>
        <topology evidence="1">Peripheral membrane protein</topology>
    </subcellularLocation>
</comment>
<sequence>MVTQHVPNTLNSAPSPLLRLSGISKRYGATQALDSVDLELYSGEVHALMGENGAGKSTLMKILAGNESRDSGTILLDGQEIEISSPAAATKHGIAIIHQELNTVPEMTVAENLALGHEPKTALGTLDRKQMLADAKSKLALIGATVDPRTPLGRLSVGRQQMVEIARAIGEEARVLVLDEPTAALSRSESEQLYQLVEDMRARGVALVFISHRMEEVWRLADRLTVFRDGKLVGTRSKEEIEPADVVRMMVGRDVGDLYGHPVRTPGDVILAVEDLEGDEVGPASLTVRAGEVVAMSGLVGAGRTELVRMIFGADPHRSGTISIKGRPMLVRKPSDAISSGIAMVPESRKEHALFLDHTVAQNISISTLSYYATAGVLHQSPISAAVREEMSRLNLRQNAMGLPVRYLSGGNQQKAVLARWLMADFDLLILDEPTRGVDIGAKREIYDAISALAEEGKAILVVSSDLPEAIGISDRLFVMRAGRIVAELNSATTTETEVMFHATGTAATLEGKAE</sequence>
<evidence type="ECO:0000259" key="10">
    <source>
        <dbReference type="PROSITE" id="PS50893"/>
    </source>
</evidence>
<dbReference type="STRING" id="1630135.DAD186_20890"/>
<dbReference type="GO" id="GO:0005886">
    <property type="term" value="C:plasma membrane"/>
    <property type="evidence" value="ECO:0007669"/>
    <property type="project" value="UniProtKB-SubCell"/>
</dbReference>
<keyword evidence="11" id="KW-0378">Hydrolase</keyword>
<dbReference type="Proteomes" id="UP000323865">
    <property type="component" value="Chromosome"/>
</dbReference>
<evidence type="ECO:0000256" key="2">
    <source>
        <dbReference type="ARBA" id="ARBA00022448"/>
    </source>
</evidence>
<gene>
    <name evidence="11" type="ORF">DAD186_20890</name>
    <name evidence="12" type="ORF">FOB48_01115</name>
</gene>
<dbReference type="SUPFAM" id="SSF52540">
    <property type="entry name" value="P-loop containing nucleoside triphosphate hydrolases"/>
    <property type="match status" value="2"/>
</dbReference>
<dbReference type="EMBL" id="CP044108">
    <property type="protein sequence ID" value="QEU11042.1"/>
    <property type="molecule type" value="Genomic_DNA"/>
</dbReference>
<keyword evidence="7 12" id="KW-0067">ATP-binding</keyword>
<proteinExistence type="predicted"/>
<keyword evidence="4" id="KW-0762">Sugar transport</keyword>
<evidence type="ECO:0000256" key="5">
    <source>
        <dbReference type="ARBA" id="ARBA00022737"/>
    </source>
</evidence>
<keyword evidence="3" id="KW-1003">Cell membrane</keyword>
<dbReference type="PANTHER" id="PTHR43790:SF3">
    <property type="entry name" value="D-ALLOSE IMPORT ATP-BINDING PROTEIN ALSA-RELATED"/>
    <property type="match status" value="1"/>
</dbReference>
<evidence type="ECO:0000256" key="4">
    <source>
        <dbReference type="ARBA" id="ARBA00022597"/>
    </source>
</evidence>
<dbReference type="InterPro" id="IPR003593">
    <property type="entry name" value="AAA+_ATPase"/>
</dbReference>
<dbReference type="InterPro" id="IPR017871">
    <property type="entry name" value="ABC_transporter-like_CS"/>
</dbReference>
<dbReference type="PROSITE" id="PS50893">
    <property type="entry name" value="ABC_TRANSPORTER_2"/>
    <property type="match status" value="2"/>
</dbReference>
<reference evidence="12 14" key="2">
    <citation type="submission" date="2019-09" db="EMBL/GenBank/DDBJ databases">
        <title>FDA dAtabase for Regulatory Grade micrObial Sequences (FDA-ARGOS): Supporting development and validation of Infectious Disease Dx tests.</title>
        <authorList>
            <person name="Sciortino C."/>
            <person name="Tallon L."/>
            <person name="Sadzewicz L."/>
            <person name="Vavikolanu K."/>
            <person name="Mehta A."/>
            <person name="Aluvathingal J."/>
            <person name="Nadendla S."/>
            <person name="Nandy P."/>
            <person name="Geyer C."/>
            <person name="Yan Y."/>
            <person name="Sichtig H."/>
        </authorList>
    </citation>
    <scope>NUCLEOTIDE SEQUENCE [LARGE SCALE GENOMIC DNA]</scope>
    <source>
        <strain evidence="12 14">FDAARGOS_640</strain>
    </source>
</reference>
<accession>A0A1B0ZL08</accession>
<name>A0A1B0ZL08_9MICO</name>
<keyword evidence="8" id="KW-1278">Translocase</keyword>
<evidence type="ECO:0000256" key="8">
    <source>
        <dbReference type="ARBA" id="ARBA00022967"/>
    </source>
</evidence>
<keyword evidence="5" id="KW-0677">Repeat</keyword>
<evidence type="ECO:0000256" key="7">
    <source>
        <dbReference type="ARBA" id="ARBA00022840"/>
    </source>
</evidence>
<evidence type="ECO:0000313" key="14">
    <source>
        <dbReference type="Proteomes" id="UP000323865"/>
    </source>
</evidence>
<dbReference type="PATRIC" id="fig|1630135.4.peg.2087"/>
<evidence type="ECO:0000313" key="12">
    <source>
        <dbReference type="EMBL" id="QEU11042.1"/>
    </source>
</evidence>
<dbReference type="Gene3D" id="3.40.50.300">
    <property type="entry name" value="P-loop containing nucleotide triphosphate hydrolases"/>
    <property type="match status" value="2"/>
</dbReference>
<evidence type="ECO:0000256" key="6">
    <source>
        <dbReference type="ARBA" id="ARBA00022741"/>
    </source>
</evidence>
<dbReference type="PROSITE" id="PS00211">
    <property type="entry name" value="ABC_TRANSPORTER_1"/>
    <property type="match status" value="1"/>
</dbReference>
<dbReference type="InterPro" id="IPR027417">
    <property type="entry name" value="P-loop_NTPase"/>
</dbReference>
<dbReference type="PANTHER" id="PTHR43790">
    <property type="entry name" value="CARBOHYDRATE TRANSPORT ATP-BINDING PROTEIN MG119-RELATED"/>
    <property type="match status" value="1"/>
</dbReference>
<keyword evidence="2" id="KW-0813">Transport</keyword>
<dbReference type="CDD" id="cd03216">
    <property type="entry name" value="ABC_Carb_Monos_I"/>
    <property type="match status" value="1"/>
</dbReference>
<dbReference type="FunFam" id="3.40.50.300:FF:000127">
    <property type="entry name" value="Ribose import ATP-binding protein RbsA"/>
    <property type="match status" value="1"/>
</dbReference>
<evidence type="ECO:0000256" key="9">
    <source>
        <dbReference type="ARBA" id="ARBA00023136"/>
    </source>
</evidence>
<dbReference type="Pfam" id="PF00005">
    <property type="entry name" value="ABC_tran"/>
    <property type="match status" value="2"/>
</dbReference>
<dbReference type="KEGG" id="dva:DAD186_20890"/>
<dbReference type="Proteomes" id="UP000092596">
    <property type="component" value="Chromosome"/>
</dbReference>
<evidence type="ECO:0000256" key="3">
    <source>
        <dbReference type="ARBA" id="ARBA00022475"/>
    </source>
</evidence>
<dbReference type="CDD" id="cd03215">
    <property type="entry name" value="ABC_Carb_Monos_II"/>
    <property type="match status" value="1"/>
</dbReference>